<dbReference type="EMBL" id="JH668424">
    <property type="protein sequence ID" value="KAG6452456.1"/>
    <property type="molecule type" value="Genomic_DNA"/>
</dbReference>
<evidence type="ECO:0000256" key="1">
    <source>
        <dbReference type="SAM" id="SignalP"/>
    </source>
</evidence>
<feature type="signal peptide" evidence="1">
    <location>
        <begin position="1"/>
        <end position="16"/>
    </location>
</feature>
<dbReference type="Pfam" id="PF06757">
    <property type="entry name" value="Ins_allergen_rp"/>
    <property type="match status" value="1"/>
</dbReference>
<keyword evidence="3" id="KW-1185">Reference proteome</keyword>
<gene>
    <name evidence="2" type="ORF">O3G_MSEX007629</name>
</gene>
<dbReference type="PROSITE" id="PS51257">
    <property type="entry name" value="PROKAR_LIPOPROTEIN"/>
    <property type="match status" value="1"/>
</dbReference>
<proteinExistence type="predicted"/>
<comment type="caution">
    <text evidence="2">The sequence shown here is derived from an EMBL/GenBank/DDBJ whole genome shotgun (WGS) entry which is preliminary data.</text>
</comment>
<name>A0A921Z7Y1_MANSE</name>
<organism evidence="2 3">
    <name type="scientific">Manduca sexta</name>
    <name type="common">Tobacco hawkmoth</name>
    <name type="synonym">Tobacco hornworm</name>
    <dbReference type="NCBI Taxonomy" id="7130"/>
    <lineage>
        <taxon>Eukaryota</taxon>
        <taxon>Metazoa</taxon>
        <taxon>Ecdysozoa</taxon>
        <taxon>Arthropoda</taxon>
        <taxon>Hexapoda</taxon>
        <taxon>Insecta</taxon>
        <taxon>Pterygota</taxon>
        <taxon>Neoptera</taxon>
        <taxon>Endopterygota</taxon>
        <taxon>Lepidoptera</taxon>
        <taxon>Glossata</taxon>
        <taxon>Ditrysia</taxon>
        <taxon>Bombycoidea</taxon>
        <taxon>Sphingidae</taxon>
        <taxon>Sphinginae</taxon>
        <taxon>Sphingini</taxon>
        <taxon>Manduca</taxon>
    </lineage>
</organism>
<evidence type="ECO:0008006" key="4">
    <source>
        <dbReference type="Google" id="ProtNLM"/>
    </source>
</evidence>
<evidence type="ECO:0000313" key="2">
    <source>
        <dbReference type="EMBL" id="KAG6452456.1"/>
    </source>
</evidence>
<accession>A0A921Z7Y1</accession>
<evidence type="ECO:0000313" key="3">
    <source>
        <dbReference type="Proteomes" id="UP000791440"/>
    </source>
</evidence>
<sequence>MKVALVVLALISLGCAAPQPRKVFHEHFEDFVDVIVEEVGDELMHLTGHYLEYDDFWVAFNYLKSESFRNLVDEFESLPEFAAVVEFLENDNIDIRFFIDMFHEFIDELESMSRPVARHATSGTNFSAYINDVIATFPKAKLAALYDEKMANDEEFRVAMENLLSPEWDAVLEALWTSDVFQAEIKTLAEYGIDASVLYLEILAIFGQNRM</sequence>
<dbReference type="PANTHER" id="PTHR21163:SF0">
    <property type="entry name" value="GH08205P-RELATED"/>
    <property type="match status" value="1"/>
</dbReference>
<keyword evidence="1" id="KW-0732">Signal</keyword>
<dbReference type="OrthoDB" id="7882129at2759"/>
<protein>
    <recommendedName>
        <fullName evidence="4">Single domain major allergen protein</fullName>
    </recommendedName>
</protein>
<dbReference type="Proteomes" id="UP000791440">
    <property type="component" value="Unassembled WGS sequence"/>
</dbReference>
<dbReference type="AlphaFoldDB" id="A0A921Z7Y1"/>
<dbReference type="PANTHER" id="PTHR21163">
    <property type="entry name" value="PROTEIN G12"/>
    <property type="match status" value="1"/>
</dbReference>
<reference evidence="2" key="2">
    <citation type="submission" date="2020-12" db="EMBL/GenBank/DDBJ databases">
        <authorList>
            <person name="Kanost M."/>
        </authorList>
    </citation>
    <scope>NUCLEOTIDE SEQUENCE</scope>
</reference>
<dbReference type="InterPro" id="IPR010629">
    <property type="entry name" value="Ins_allergen"/>
</dbReference>
<reference evidence="2" key="1">
    <citation type="journal article" date="2016" name="Insect Biochem. Mol. Biol.">
        <title>Multifaceted biological insights from a draft genome sequence of the tobacco hornworm moth, Manduca sexta.</title>
        <authorList>
            <person name="Kanost M.R."/>
            <person name="Arrese E.L."/>
            <person name="Cao X."/>
            <person name="Chen Y.R."/>
            <person name="Chellapilla S."/>
            <person name="Goldsmith M.R."/>
            <person name="Grosse-Wilde E."/>
            <person name="Heckel D.G."/>
            <person name="Herndon N."/>
            <person name="Jiang H."/>
            <person name="Papanicolaou A."/>
            <person name="Qu J."/>
            <person name="Soulages J.L."/>
            <person name="Vogel H."/>
            <person name="Walters J."/>
            <person name="Waterhouse R.M."/>
            <person name="Ahn S.J."/>
            <person name="Almeida F.C."/>
            <person name="An C."/>
            <person name="Aqrawi P."/>
            <person name="Bretschneider A."/>
            <person name="Bryant W.B."/>
            <person name="Bucks S."/>
            <person name="Chao H."/>
            <person name="Chevignon G."/>
            <person name="Christen J.M."/>
            <person name="Clarke D.F."/>
            <person name="Dittmer N.T."/>
            <person name="Ferguson L.C.F."/>
            <person name="Garavelou S."/>
            <person name="Gordon K.H.J."/>
            <person name="Gunaratna R.T."/>
            <person name="Han Y."/>
            <person name="Hauser F."/>
            <person name="He Y."/>
            <person name="Heidel-Fischer H."/>
            <person name="Hirsh A."/>
            <person name="Hu Y."/>
            <person name="Jiang H."/>
            <person name="Kalra D."/>
            <person name="Klinner C."/>
            <person name="Konig C."/>
            <person name="Kovar C."/>
            <person name="Kroll A.R."/>
            <person name="Kuwar S.S."/>
            <person name="Lee S.L."/>
            <person name="Lehman R."/>
            <person name="Li K."/>
            <person name="Li Z."/>
            <person name="Liang H."/>
            <person name="Lovelace S."/>
            <person name="Lu Z."/>
            <person name="Mansfield J.H."/>
            <person name="McCulloch K.J."/>
            <person name="Mathew T."/>
            <person name="Morton B."/>
            <person name="Muzny D.M."/>
            <person name="Neunemann D."/>
            <person name="Ongeri F."/>
            <person name="Pauchet Y."/>
            <person name="Pu L.L."/>
            <person name="Pyrousis I."/>
            <person name="Rao X.J."/>
            <person name="Redding A."/>
            <person name="Roesel C."/>
            <person name="Sanchez-Gracia A."/>
            <person name="Schaack S."/>
            <person name="Shukla A."/>
            <person name="Tetreau G."/>
            <person name="Wang Y."/>
            <person name="Xiong G.H."/>
            <person name="Traut W."/>
            <person name="Walsh T.K."/>
            <person name="Worley K.C."/>
            <person name="Wu D."/>
            <person name="Wu W."/>
            <person name="Wu Y.Q."/>
            <person name="Zhang X."/>
            <person name="Zou Z."/>
            <person name="Zucker H."/>
            <person name="Briscoe A.D."/>
            <person name="Burmester T."/>
            <person name="Clem R.J."/>
            <person name="Feyereisen R."/>
            <person name="Grimmelikhuijzen C.J.P."/>
            <person name="Hamodrakas S.J."/>
            <person name="Hansson B.S."/>
            <person name="Huguet E."/>
            <person name="Jermiin L.S."/>
            <person name="Lan Q."/>
            <person name="Lehman H.K."/>
            <person name="Lorenzen M."/>
            <person name="Merzendorfer H."/>
            <person name="Michalopoulos I."/>
            <person name="Morton D.B."/>
            <person name="Muthukrishnan S."/>
            <person name="Oakeshott J.G."/>
            <person name="Palmer W."/>
            <person name="Park Y."/>
            <person name="Passarelli A.L."/>
            <person name="Rozas J."/>
            <person name="Schwartz L.M."/>
            <person name="Smith W."/>
            <person name="Southgate A."/>
            <person name="Vilcinskas A."/>
            <person name="Vogt R."/>
            <person name="Wang P."/>
            <person name="Werren J."/>
            <person name="Yu X.Q."/>
            <person name="Zhou J.J."/>
            <person name="Brown S.J."/>
            <person name="Scherer S.E."/>
            <person name="Richards S."/>
            <person name="Blissard G.W."/>
        </authorList>
    </citation>
    <scope>NUCLEOTIDE SEQUENCE</scope>
</reference>
<feature type="chain" id="PRO_5037458396" description="Single domain major allergen protein" evidence="1">
    <location>
        <begin position="17"/>
        <end position="211"/>
    </location>
</feature>